<evidence type="ECO:0000313" key="2">
    <source>
        <dbReference type="EMBL" id="CAG8529694.1"/>
    </source>
</evidence>
<feature type="transmembrane region" description="Helical" evidence="1">
    <location>
        <begin position="51"/>
        <end position="70"/>
    </location>
</feature>
<reference evidence="2" key="1">
    <citation type="submission" date="2021-06" db="EMBL/GenBank/DDBJ databases">
        <authorList>
            <person name="Kallberg Y."/>
            <person name="Tangrot J."/>
            <person name="Rosling A."/>
        </authorList>
    </citation>
    <scope>NUCLEOTIDE SEQUENCE</scope>
    <source>
        <strain evidence="2">MT106</strain>
    </source>
</reference>
<comment type="caution">
    <text evidence="2">The sequence shown here is derived from an EMBL/GenBank/DDBJ whole genome shotgun (WGS) entry which is preliminary data.</text>
</comment>
<sequence length="373" mass="42558">MTILTNGFALVCKNITDSNIEKLHPNKTCACDFRINTRGCDEEDFIRKATWSLLVLTILLTLMSGSFLYYQIRVKRQGAFFPATRERGLIRPRPQHAVLIITFAYNLCLLISDAFPNTLVAEVSHDIPRVICTGLASLLPVVYAIPSNENEYAIPTPNGNFLDIWSILLMIGPILCSVPLAALTGYYADIGDIENAERYFKIHYVSYSFWGGFHTLATIIFWCMLKSVLNAHMKELRERDWKMKQAKRFSRNLTVVVFLFVQLDAGLFIIFVVFGMWQHNISIFIPALNKLYLFLWSFVFVMFGFFVHVIFIYGILKPLDGPPITINISPTNTINSHQPNIDMSLGAKCETLINPVQLPTINRYSDFSVEWSQ</sequence>
<dbReference type="OrthoDB" id="2131431at2759"/>
<keyword evidence="1" id="KW-1133">Transmembrane helix</keyword>
<dbReference type="Proteomes" id="UP000789831">
    <property type="component" value="Unassembled WGS sequence"/>
</dbReference>
<dbReference type="AlphaFoldDB" id="A0A9N9FF40"/>
<name>A0A9N9FF40_9GLOM</name>
<keyword evidence="1" id="KW-0812">Transmembrane</keyword>
<keyword evidence="3" id="KW-1185">Reference proteome</keyword>
<keyword evidence="1" id="KW-0472">Membrane</keyword>
<feature type="transmembrane region" description="Helical" evidence="1">
    <location>
        <begin position="207"/>
        <end position="229"/>
    </location>
</feature>
<feature type="transmembrane region" description="Helical" evidence="1">
    <location>
        <begin position="294"/>
        <end position="316"/>
    </location>
</feature>
<accession>A0A9N9FF40</accession>
<feature type="transmembrane region" description="Helical" evidence="1">
    <location>
        <begin position="249"/>
        <end position="274"/>
    </location>
</feature>
<organism evidence="2 3">
    <name type="scientific">Ambispora gerdemannii</name>
    <dbReference type="NCBI Taxonomy" id="144530"/>
    <lineage>
        <taxon>Eukaryota</taxon>
        <taxon>Fungi</taxon>
        <taxon>Fungi incertae sedis</taxon>
        <taxon>Mucoromycota</taxon>
        <taxon>Glomeromycotina</taxon>
        <taxon>Glomeromycetes</taxon>
        <taxon>Archaeosporales</taxon>
        <taxon>Ambisporaceae</taxon>
        <taxon>Ambispora</taxon>
    </lineage>
</organism>
<evidence type="ECO:0000256" key="1">
    <source>
        <dbReference type="SAM" id="Phobius"/>
    </source>
</evidence>
<proteinExistence type="predicted"/>
<gene>
    <name evidence="2" type="ORF">AGERDE_LOCUS5650</name>
</gene>
<evidence type="ECO:0000313" key="3">
    <source>
        <dbReference type="Proteomes" id="UP000789831"/>
    </source>
</evidence>
<dbReference type="EMBL" id="CAJVPL010000788">
    <property type="protein sequence ID" value="CAG8529694.1"/>
    <property type="molecule type" value="Genomic_DNA"/>
</dbReference>
<feature type="transmembrane region" description="Helical" evidence="1">
    <location>
        <begin position="167"/>
        <end position="187"/>
    </location>
</feature>
<protein>
    <submittedName>
        <fullName evidence="2">7078_t:CDS:1</fullName>
    </submittedName>
</protein>